<evidence type="ECO:0000256" key="3">
    <source>
        <dbReference type="ARBA" id="ARBA00022679"/>
    </source>
</evidence>
<dbReference type="STRING" id="403673.A0A177WLL0"/>
<feature type="domain" description="Aminotransferase class I/classII large" evidence="5">
    <location>
        <begin position="26"/>
        <end position="370"/>
    </location>
</feature>
<evidence type="ECO:0000256" key="1">
    <source>
        <dbReference type="ARBA" id="ARBA00001933"/>
    </source>
</evidence>
<keyword evidence="3" id="KW-0808">Transferase</keyword>
<dbReference type="InterPro" id="IPR004839">
    <property type="entry name" value="Aminotransferase_I/II_large"/>
</dbReference>
<dbReference type="AlphaFoldDB" id="A0A177WLL0"/>
<dbReference type="eggNOG" id="KOG1359">
    <property type="taxonomic scope" value="Eukaryota"/>
</dbReference>
<dbReference type="GO" id="GO:0009102">
    <property type="term" value="P:biotin biosynthetic process"/>
    <property type="evidence" value="ECO:0007669"/>
    <property type="project" value="TreeGrafter"/>
</dbReference>
<dbReference type="InterPro" id="IPR050087">
    <property type="entry name" value="AON_synthase_class-II"/>
</dbReference>
<dbReference type="SUPFAM" id="SSF53383">
    <property type="entry name" value="PLP-dependent transferases"/>
    <property type="match status" value="1"/>
</dbReference>
<dbReference type="Proteomes" id="UP000077115">
    <property type="component" value="Unassembled WGS sequence"/>
</dbReference>
<keyword evidence="4" id="KW-0663">Pyridoxal phosphate</keyword>
<evidence type="ECO:0000313" key="7">
    <source>
        <dbReference type="Proteomes" id="UP000077115"/>
    </source>
</evidence>
<dbReference type="Pfam" id="PF00155">
    <property type="entry name" value="Aminotran_1_2"/>
    <property type="match status" value="1"/>
</dbReference>
<protein>
    <recommendedName>
        <fullName evidence="5">Aminotransferase class I/classII large domain-containing protein</fullName>
    </recommendedName>
</protein>
<gene>
    <name evidence="6" type="ORF">BDEG_24652</name>
</gene>
<name>A0A177WLL0_BATDL</name>
<dbReference type="PANTHER" id="PTHR13693:SF77">
    <property type="entry name" value="8-AMINO-7-OXONONANOATE SYNTHASE"/>
    <property type="match status" value="1"/>
</dbReference>
<dbReference type="Gene3D" id="3.90.1150.10">
    <property type="entry name" value="Aspartate Aminotransferase, domain 1"/>
    <property type="match status" value="1"/>
</dbReference>
<dbReference type="InterPro" id="IPR015421">
    <property type="entry name" value="PyrdxlP-dep_Trfase_major"/>
</dbReference>
<dbReference type="GO" id="GO:0016740">
    <property type="term" value="F:transferase activity"/>
    <property type="evidence" value="ECO:0007669"/>
    <property type="project" value="UniProtKB-KW"/>
</dbReference>
<comment type="similarity">
    <text evidence="2">Belongs to the class-II pyridoxal-phosphate-dependent aminotransferase family. BioF subfamily.</text>
</comment>
<reference evidence="6 7" key="1">
    <citation type="submission" date="2006-10" db="EMBL/GenBank/DDBJ databases">
        <title>The Genome Sequence of Batrachochytrium dendrobatidis JEL423.</title>
        <authorList>
            <consortium name="The Broad Institute Genome Sequencing Platform"/>
            <person name="Birren B."/>
            <person name="Lander E."/>
            <person name="Galagan J."/>
            <person name="Cuomo C."/>
            <person name="Devon K."/>
            <person name="Jaffe D."/>
            <person name="Butler J."/>
            <person name="Alvarez P."/>
            <person name="Gnerre S."/>
            <person name="Grabherr M."/>
            <person name="Kleber M."/>
            <person name="Mauceli E."/>
            <person name="Brockman W."/>
            <person name="Young S."/>
            <person name="LaButti K."/>
            <person name="Sykes S."/>
            <person name="DeCaprio D."/>
            <person name="Crawford M."/>
            <person name="Koehrsen M."/>
            <person name="Engels R."/>
            <person name="Montgomery P."/>
            <person name="Pearson M."/>
            <person name="Howarth C."/>
            <person name="Larson L."/>
            <person name="White J."/>
            <person name="O'Leary S."/>
            <person name="Kodira C."/>
            <person name="Zeng Q."/>
            <person name="Yandava C."/>
            <person name="Alvarado L."/>
            <person name="Longcore J."/>
            <person name="James T."/>
        </authorList>
    </citation>
    <scope>NUCLEOTIDE SEQUENCE [LARGE SCALE GENOMIC DNA]</scope>
    <source>
        <strain evidence="6 7">JEL423</strain>
    </source>
</reference>
<reference evidence="6 7" key="2">
    <citation type="submission" date="2016-05" db="EMBL/GenBank/DDBJ databases">
        <title>Lineage-specific infection strategies underlie the spectrum of fungal disease in amphibians.</title>
        <authorList>
            <person name="Cuomo C.A."/>
            <person name="Farrer R.A."/>
            <person name="James T."/>
            <person name="Longcore J."/>
            <person name="Birren B."/>
        </authorList>
    </citation>
    <scope>NUCLEOTIDE SEQUENCE [LARGE SCALE GENOMIC DNA]</scope>
    <source>
        <strain evidence="6 7">JEL423</strain>
    </source>
</reference>
<evidence type="ECO:0000256" key="2">
    <source>
        <dbReference type="ARBA" id="ARBA00010008"/>
    </source>
</evidence>
<dbReference type="InterPro" id="IPR015424">
    <property type="entry name" value="PyrdxlP-dep_Trfase"/>
</dbReference>
<comment type="cofactor">
    <cofactor evidence="1">
        <name>pyridoxal 5'-phosphate</name>
        <dbReference type="ChEBI" id="CHEBI:597326"/>
    </cofactor>
</comment>
<accession>A0A177WLL0</accession>
<evidence type="ECO:0000256" key="4">
    <source>
        <dbReference type="ARBA" id="ARBA00022898"/>
    </source>
</evidence>
<dbReference type="GO" id="GO:0030170">
    <property type="term" value="F:pyridoxal phosphate binding"/>
    <property type="evidence" value="ECO:0007669"/>
    <property type="project" value="InterPro"/>
</dbReference>
<dbReference type="EMBL" id="DS022305">
    <property type="protein sequence ID" value="OAJ40983.1"/>
    <property type="molecule type" value="Genomic_DNA"/>
</dbReference>
<proteinExistence type="inferred from homology"/>
<dbReference type="OrthoDB" id="2382073at2759"/>
<organism evidence="6 7">
    <name type="scientific">Batrachochytrium dendrobatidis (strain JEL423)</name>
    <dbReference type="NCBI Taxonomy" id="403673"/>
    <lineage>
        <taxon>Eukaryota</taxon>
        <taxon>Fungi</taxon>
        <taxon>Fungi incertae sedis</taxon>
        <taxon>Chytridiomycota</taxon>
        <taxon>Chytridiomycota incertae sedis</taxon>
        <taxon>Chytridiomycetes</taxon>
        <taxon>Rhizophydiales</taxon>
        <taxon>Rhizophydiales incertae sedis</taxon>
        <taxon>Batrachochytrium</taxon>
    </lineage>
</organism>
<dbReference type="PANTHER" id="PTHR13693">
    <property type="entry name" value="CLASS II AMINOTRANSFERASE/8-AMINO-7-OXONONANOATE SYNTHASE"/>
    <property type="match status" value="1"/>
</dbReference>
<sequence length="390" mass="42746">MVDFSSNDYMGLSHNTNLSYQINQILINNNNLIQSQSTSVSQQLPQVARIGSTGSRLLAGNSVDAVSLENMLVSHYTSKSTNDVASSNFKSPYKALLFNSGYDANLSLFSAIPQSNVLVLYDELIHASVHDGLRLRRFGKIKSFKHNDIINVKNILDAFFTEEASDTDMSNRCAVIAVEAVYSMDGDVAPLLELAKISKMYKGKVNLIIDEAHSTGVIGERGAGLVHDLDIEDAVFARLHTFGKGMGSHGVNFGRPLIYSTMMSFHSLVEIRTSHKFVATHWKSLQDTLKAKIVLFRNLMHSMPPGAQLLGSMTAIQGIVLPGNENVNTLAHILLSCGQSVRPIRFPTVPKGSERVRICIHVHNTDKEIKALSQDCLAALKLVLSKPAKL</sequence>
<evidence type="ECO:0000313" key="6">
    <source>
        <dbReference type="EMBL" id="OAJ40983.1"/>
    </source>
</evidence>
<dbReference type="Gene3D" id="3.40.640.10">
    <property type="entry name" value="Type I PLP-dependent aspartate aminotransferase-like (Major domain)"/>
    <property type="match status" value="1"/>
</dbReference>
<evidence type="ECO:0000259" key="5">
    <source>
        <dbReference type="Pfam" id="PF00155"/>
    </source>
</evidence>
<dbReference type="VEuPathDB" id="FungiDB:BDEG_24652"/>
<dbReference type="InterPro" id="IPR015422">
    <property type="entry name" value="PyrdxlP-dep_Trfase_small"/>
</dbReference>